<keyword evidence="4" id="KW-1185">Reference proteome</keyword>
<gene>
    <name evidence="3" type="ORF">C666_05290</name>
</gene>
<organism evidence="3 4">
    <name type="scientific">Thauera linaloolentis (strain DSM 12138 / JCM 21573 / CCUG 41526 / CIP 105981 / IAM 15112 / NBRC 102519 / 47Lol)</name>
    <dbReference type="NCBI Taxonomy" id="1123367"/>
    <lineage>
        <taxon>Bacteria</taxon>
        <taxon>Pseudomonadati</taxon>
        <taxon>Pseudomonadota</taxon>
        <taxon>Betaproteobacteria</taxon>
        <taxon>Rhodocyclales</taxon>
        <taxon>Zoogloeaceae</taxon>
        <taxon>Thauera</taxon>
    </lineage>
</organism>
<keyword evidence="2" id="KW-0812">Transmembrane</keyword>
<evidence type="ECO:0000256" key="2">
    <source>
        <dbReference type="SAM" id="Phobius"/>
    </source>
</evidence>
<proteinExistence type="predicted"/>
<feature type="region of interest" description="Disordered" evidence="1">
    <location>
        <begin position="45"/>
        <end position="84"/>
    </location>
</feature>
<protein>
    <submittedName>
        <fullName evidence="3">Uncharacterized protein</fullName>
    </submittedName>
</protein>
<dbReference type="EMBL" id="AMXE01000011">
    <property type="protein sequence ID" value="ENO89700.1"/>
    <property type="molecule type" value="Genomic_DNA"/>
</dbReference>
<dbReference type="STRING" id="1123367.GCA_000621305_03257"/>
<sequence length="84" mass="8294">MTATRQAPDARQTLRRQRNAALRMAGAALAAAIAILIAALSLEQGPPAGGARQRPDDTANAMPAPPSAPAPAMPADTGAAVAAA</sequence>
<feature type="non-terminal residue" evidence="3">
    <location>
        <position position="84"/>
    </location>
</feature>
<accession>N6YDT4</accession>
<evidence type="ECO:0000256" key="1">
    <source>
        <dbReference type="SAM" id="MobiDB-lite"/>
    </source>
</evidence>
<keyword evidence="2" id="KW-0472">Membrane</keyword>
<comment type="caution">
    <text evidence="3">The sequence shown here is derived from an EMBL/GenBank/DDBJ whole genome shotgun (WGS) entry which is preliminary data.</text>
</comment>
<evidence type="ECO:0000313" key="3">
    <source>
        <dbReference type="EMBL" id="ENO89700.1"/>
    </source>
</evidence>
<feature type="transmembrane region" description="Helical" evidence="2">
    <location>
        <begin position="21"/>
        <end position="42"/>
    </location>
</feature>
<feature type="compositionally biased region" description="Pro residues" evidence="1">
    <location>
        <begin position="63"/>
        <end position="72"/>
    </location>
</feature>
<dbReference type="AlphaFoldDB" id="N6YDT4"/>
<dbReference type="Proteomes" id="UP000013232">
    <property type="component" value="Unassembled WGS sequence"/>
</dbReference>
<evidence type="ECO:0000313" key="4">
    <source>
        <dbReference type="Proteomes" id="UP000013232"/>
    </source>
</evidence>
<reference evidence="3 4" key="1">
    <citation type="submission" date="2012-09" db="EMBL/GenBank/DDBJ databases">
        <title>Draft Genome Sequences of 6 Strains from Genus Thauera.</title>
        <authorList>
            <person name="Liu B."/>
            <person name="Shapleigh J.P."/>
            <person name="Frostegard A.H."/>
        </authorList>
    </citation>
    <scope>NUCLEOTIDE SEQUENCE [LARGE SCALE GENOMIC DNA]</scope>
    <source>
        <strain evidence="4">47Lol / DSM 12138</strain>
    </source>
</reference>
<keyword evidence="2" id="KW-1133">Transmembrane helix</keyword>
<name>N6YDT4_THAL4</name>
<dbReference type="RefSeq" id="WP_004334880.1">
    <property type="nucleotide sequence ID" value="NZ_AMXE01000011.1"/>
</dbReference>